<evidence type="ECO:0000256" key="1">
    <source>
        <dbReference type="ARBA" id="ARBA00004370"/>
    </source>
</evidence>
<dbReference type="Gene3D" id="3.30.70.2110">
    <property type="match status" value="1"/>
</dbReference>
<evidence type="ECO:0000313" key="5">
    <source>
        <dbReference type="EMBL" id="RPF57789.1"/>
    </source>
</evidence>
<evidence type="ECO:0000256" key="3">
    <source>
        <dbReference type="ARBA" id="ARBA00023136"/>
    </source>
</evidence>
<organism evidence="5 6">
    <name type="scientific">Abyssicoccus albus</name>
    <dbReference type="NCBI Taxonomy" id="1817405"/>
    <lineage>
        <taxon>Bacteria</taxon>
        <taxon>Bacillati</taxon>
        <taxon>Bacillota</taxon>
        <taxon>Bacilli</taxon>
        <taxon>Bacillales</taxon>
        <taxon>Abyssicoccaceae</taxon>
    </lineage>
</organism>
<dbReference type="RefSeq" id="WP_170152746.1">
    <property type="nucleotide sequence ID" value="NZ_RKRK01000002.1"/>
</dbReference>
<dbReference type="SMART" id="SM00740">
    <property type="entry name" value="PASTA"/>
    <property type="match status" value="2"/>
</dbReference>
<reference evidence="5 6" key="1">
    <citation type="submission" date="2018-11" db="EMBL/GenBank/DDBJ databases">
        <title>Genomic Encyclopedia of Type Strains, Phase IV (KMG-IV): sequencing the most valuable type-strain genomes for metagenomic binning, comparative biology and taxonomic classification.</title>
        <authorList>
            <person name="Goeker M."/>
        </authorList>
    </citation>
    <scope>NUCLEOTIDE SEQUENCE [LARGE SCALE GENOMIC DNA]</scope>
    <source>
        <strain evidence="5 6">DSM 29158</strain>
    </source>
</reference>
<evidence type="ECO:0000256" key="2">
    <source>
        <dbReference type="ARBA" id="ARBA00007171"/>
    </source>
</evidence>
<dbReference type="PROSITE" id="PS51178">
    <property type="entry name" value="PASTA"/>
    <property type="match status" value="1"/>
</dbReference>
<dbReference type="PANTHER" id="PTHR30627">
    <property type="entry name" value="PEPTIDOGLYCAN D,D-TRANSPEPTIDASE"/>
    <property type="match status" value="1"/>
</dbReference>
<accession>A0A3N5BMK5</accession>
<dbReference type="InterPro" id="IPR001460">
    <property type="entry name" value="PCN-bd_Tpept"/>
</dbReference>
<dbReference type="Pfam" id="PF03793">
    <property type="entry name" value="PASTA"/>
    <property type="match status" value="2"/>
</dbReference>
<comment type="subcellular location">
    <subcellularLocation>
        <location evidence="1">Membrane</location>
    </subcellularLocation>
</comment>
<dbReference type="SUPFAM" id="SSF56601">
    <property type="entry name" value="beta-lactamase/transpeptidase-like"/>
    <property type="match status" value="1"/>
</dbReference>
<dbReference type="SUPFAM" id="SSF54184">
    <property type="entry name" value="Penicillin-binding protein 2x (pbp-2x), c-terminal domain"/>
    <property type="match status" value="2"/>
</dbReference>
<sequence length="721" mass="81038">MKPNKPKRNLMNKVGAVLLVSFFGLFFLLLTIHISKLMLTQKASGVDLVREAQKKHFRETTNSAERGKIFDRDGDVIAEDKESYRLVAIVSKQYKDKDGNPLYIQDIDKASKKISDILDVEKEDIYDRLKKGQENGNFQVEFGKAGQNLSFNQKKALESSKLTGITFMNTKKRFYPNGLFAPHLVGFAEMNSKTKQIEGQLGAEKVFNSYLQGDFGKTEFNKDIWGTLIPDSTRITSPQKGGDISLTLDKNIQYYTENALDHLDKLYEPKSSFAYVVDAKTGEILAGAQRPAFNPKTREGFGASWVNALYQQQIEPGSTFKVFGLAAAIEEGVYERDKTYMSGHRTIGNHTIYDWNQTGWGQITYNEGLQHSSNVLMMRLQDEVGTDKMKMYYDQFGFGKPTGGLYNGEIKGQVPWEKEIQKKTTAFGQTITVTPAQMLKGMTSIVNNGEMLKPYYVKKIEDEHSVLFKAKPETEKSPISKETSEKTRRELTDVVNGNAAGENPYKLEEYKLAGKTGTAQVLDEENGGYVKGNYQYLTSFIGYAPSDNPEVIIYMGMKQAQKDTEKVFNIGVSEAYKPLMLNTLKYREVKSNTVRNDENDTKQPSGKMPNVVGMTQQAMHSKVDEYKLNIIEIGNGDNISKQSIKKDQAIAANDTLFIQYGDELTMPNLSGLSKRNVIEFSEMTQLNIEIEGSGYVDDQSVSVGQSIKPSSKIKVKLKPRH</sequence>
<dbReference type="EMBL" id="RKRK01000002">
    <property type="protein sequence ID" value="RPF57789.1"/>
    <property type="molecule type" value="Genomic_DNA"/>
</dbReference>
<dbReference type="Proteomes" id="UP000277108">
    <property type="component" value="Unassembled WGS sequence"/>
</dbReference>
<protein>
    <submittedName>
        <fullName evidence="5">Penicillin-binding protein 1</fullName>
    </submittedName>
</protein>
<dbReference type="InterPro" id="IPR036138">
    <property type="entry name" value="PBP_dimer_sf"/>
</dbReference>
<gene>
    <name evidence="5" type="ORF">EDD62_0424</name>
</gene>
<dbReference type="SUPFAM" id="SSF56519">
    <property type="entry name" value="Penicillin binding protein dimerisation domain"/>
    <property type="match status" value="1"/>
</dbReference>
<dbReference type="AlphaFoldDB" id="A0A3N5BMK5"/>
<evidence type="ECO:0000313" key="6">
    <source>
        <dbReference type="Proteomes" id="UP000277108"/>
    </source>
</evidence>
<feature type="domain" description="PASTA" evidence="4">
    <location>
        <begin position="661"/>
        <end position="719"/>
    </location>
</feature>
<dbReference type="Gene3D" id="2.20.70.70">
    <property type="match status" value="1"/>
</dbReference>
<dbReference type="InterPro" id="IPR005543">
    <property type="entry name" value="PASTA_dom"/>
</dbReference>
<dbReference type="PANTHER" id="PTHR30627:SF26">
    <property type="entry name" value="PENICILLIN-BINDING PROTEIN 2B"/>
    <property type="match status" value="1"/>
</dbReference>
<dbReference type="Pfam" id="PF03717">
    <property type="entry name" value="PBP_dimer"/>
    <property type="match status" value="1"/>
</dbReference>
<dbReference type="Gene3D" id="3.90.1310.10">
    <property type="entry name" value="Penicillin-binding protein 2a (Domain 2)"/>
    <property type="match status" value="1"/>
</dbReference>
<keyword evidence="6" id="KW-1185">Reference proteome</keyword>
<proteinExistence type="inferred from homology"/>
<dbReference type="Pfam" id="PF00905">
    <property type="entry name" value="Transpeptidase"/>
    <property type="match status" value="1"/>
</dbReference>
<dbReference type="InterPro" id="IPR012338">
    <property type="entry name" value="Beta-lactam/transpept-like"/>
</dbReference>
<dbReference type="Gene3D" id="3.40.710.10">
    <property type="entry name" value="DD-peptidase/beta-lactamase superfamily"/>
    <property type="match status" value="1"/>
</dbReference>
<name>A0A3N5BMK5_9BACL</name>
<dbReference type="CDD" id="cd06575">
    <property type="entry name" value="PASTA_Pbp2x-like_2"/>
    <property type="match status" value="1"/>
</dbReference>
<dbReference type="InterPro" id="IPR005311">
    <property type="entry name" value="PBP_dimer"/>
</dbReference>
<evidence type="ECO:0000259" key="4">
    <source>
        <dbReference type="PROSITE" id="PS51178"/>
    </source>
</evidence>
<dbReference type="GO" id="GO:0071555">
    <property type="term" value="P:cell wall organization"/>
    <property type="evidence" value="ECO:0007669"/>
    <property type="project" value="TreeGrafter"/>
</dbReference>
<comment type="caution">
    <text evidence="5">The sequence shown here is derived from an EMBL/GenBank/DDBJ whole genome shotgun (WGS) entry which is preliminary data.</text>
</comment>
<keyword evidence="3" id="KW-0472">Membrane</keyword>
<dbReference type="InterPro" id="IPR050515">
    <property type="entry name" value="Beta-lactam/transpept"/>
</dbReference>
<comment type="similarity">
    <text evidence="2">Belongs to the transpeptidase family.</text>
</comment>
<dbReference type="GO" id="GO:0005886">
    <property type="term" value="C:plasma membrane"/>
    <property type="evidence" value="ECO:0007669"/>
    <property type="project" value="TreeGrafter"/>
</dbReference>
<dbReference type="GO" id="GO:0008658">
    <property type="term" value="F:penicillin binding"/>
    <property type="evidence" value="ECO:0007669"/>
    <property type="project" value="InterPro"/>
</dbReference>